<feature type="domain" description="MHD" evidence="1">
    <location>
        <begin position="1"/>
        <end position="204"/>
    </location>
</feature>
<sequence length="204" mass="22990">MDDKTGQGTFRLSVWNTFNKMRIGLNEELNTGKSQLKGYSSDVRVDECRFHQAVKLEEFDTFRILNVCPSQGEQTVMQYQLCDELPCAPFQLFPSVQKDYVNSMSQELSSPDQTAELQPKSKALLWEIPRFPGGAQLSALFKVDVPGLSSASLLEVGPVSMSFELPKQTCSGLQIRFLQLSPTQTGLSQHWVQYVTHSDSYIRI</sequence>
<dbReference type="Proteomes" id="UP001155660">
    <property type="component" value="Chromosome A10"/>
</dbReference>
<dbReference type="Pfam" id="PF00928">
    <property type="entry name" value="Adap_comp_sub"/>
    <property type="match status" value="2"/>
</dbReference>
<name>A0A9Q9YIP1_CYPCA</name>
<accession>A0A9Q9YIP1</accession>
<evidence type="ECO:0000313" key="2">
    <source>
        <dbReference type="RefSeq" id="XP_042620942.1"/>
    </source>
</evidence>
<dbReference type="GeneID" id="122146426"/>
<dbReference type="InterPro" id="IPR028565">
    <property type="entry name" value="MHD"/>
</dbReference>
<protein>
    <submittedName>
        <fullName evidence="2">AP-4 complex subunit mu-1-like isoform X3</fullName>
    </submittedName>
</protein>
<dbReference type="AlphaFoldDB" id="A0A9Q9YIP1"/>
<dbReference type="PROSITE" id="PS51072">
    <property type="entry name" value="MHD"/>
    <property type="match status" value="1"/>
</dbReference>
<dbReference type="InterPro" id="IPR050431">
    <property type="entry name" value="Adaptor_comp_med_subunit"/>
</dbReference>
<dbReference type="PANTHER" id="PTHR10529">
    <property type="entry name" value="AP COMPLEX SUBUNIT MU"/>
    <property type="match status" value="1"/>
</dbReference>
<gene>
    <name evidence="2" type="primary">LOC122146426</name>
</gene>
<proteinExistence type="predicted"/>
<dbReference type="RefSeq" id="XP_042620942.1">
    <property type="nucleotide sequence ID" value="XM_042765008.1"/>
</dbReference>
<organism evidence="2">
    <name type="scientific">Cyprinus carpio</name>
    <name type="common">Common carp</name>
    <dbReference type="NCBI Taxonomy" id="7962"/>
    <lineage>
        <taxon>Eukaryota</taxon>
        <taxon>Metazoa</taxon>
        <taxon>Chordata</taxon>
        <taxon>Craniata</taxon>
        <taxon>Vertebrata</taxon>
        <taxon>Euteleostomi</taxon>
        <taxon>Actinopterygii</taxon>
        <taxon>Neopterygii</taxon>
        <taxon>Teleostei</taxon>
        <taxon>Ostariophysi</taxon>
        <taxon>Cypriniformes</taxon>
        <taxon>Cyprinidae</taxon>
        <taxon>Cyprininae</taxon>
        <taxon>Cyprinus</taxon>
    </lineage>
</organism>
<evidence type="ECO:0000259" key="1">
    <source>
        <dbReference type="PROSITE" id="PS51072"/>
    </source>
</evidence>
<reference evidence="2" key="1">
    <citation type="submission" date="2025-08" db="UniProtKB">
        <authorList>
            <consortium name="RefSeq"/>
        </authorList>
    </citation>
    <scope>IDENTIFICATION</scope>
    <source>
        <tissue evidence="2">Muscle</tissue>
    </source>
</reference>